<dbReference type="CDD" id="cd02120">
    <property type="entry name" value="PA_subtilisin_like"/>
    <property type="match status" value="1"/>
</dbReference>
<feature type="domain" description="Ionotropic glutamate receptor C-terminal" evidence="11">
    <location>
        <begin position="13"/>
        <end position="299"/>
    </location>
</feature>
<dbReference type="PROSITE" id="PS51892">
    <property type="entry name" value="SUBTILASE"/>
    <property type="match status" value="1"/>
</dbReference>
<keyword evidence="6" id="KW-0378">Hydrolase</keyword>
<name>A0ABR2LQ04_9ASPA</name>
<gene>
    <name evidence="12" type="primary">SDD1</name>
    <name evidence="12" type="ORF">KSP40_PGU009339</name>
</gene>
<dbReference type="InterPro" id="IPR028082">
    <property type="entry name" value="Peripla_BP_I"/>
</dbReference>
<keyword evidence="7" id="KW-0720">Serine protease</keyword>
<dbReference type="Gene3D" id="1.10.287.70">
    <property type="match status" value="1"/>
</dbReference>
<dbReference type="InterPro" id="IPR001320">
    <property type="entry name" value="Iontro_rcpt_C"/>
</dbReference>
<comment type="similarity">
    <text evidence="2 10">Belongs to the peptidase S8 family.</text>
</comment>
<evidence type="ECO:0000256" key="6">
    <source>
        <dbReference type="ARBA" id="ARBA00022801"/>
    </source>
</evidence>
<dbReference type="SMART" id="SM00079">
    <property type="entry name" value="PBPe"/>
    <property type="match status" value="1"/>
</dbReference>
<protein>
    <submittedName>
        <fullName evidence="12">Subtilisin-like protease SDD1</fullName>
    </submittedName>
</protein>
<dbReference type="EMBL" id="JBBWWR010000016">
    <property type="protein sequence ID" value="KAK8947521.1"/>
    <property type="molecule type" value="Genomic_DNA"/>
</dbReference>
<dbReference type="InterPro" id="IPR041469">
    <property type="entry name" value="Subtilisin-like_FN3"/>
</dbReference>
<evidence type="ECO:0000313" key="13">
    <source>
        <dbReference type="Proteomes" id="UP001412067"/>
    </source>
</evidence>
<dbReference type="Proteomes" id="UP001412067">
    <property type="component" value="Unassembled WGS sequence"/>
</dbReference>
<dbReference type="Gene3D" id="3.40.190.10">
    <property type="entry name" value="Periplasmic binding protein-like II"/>
    <property type="match status" value="1"/>
</dbReference>
<evidence type="ECO:0000256" key="3">
    <source>
        <dbReference type="ARBA" id="ARBA00022670"/>
    </source>
</evidence>
<keyword evidence="4" id="KW-0812">Transmembrane</keyword>
<dbReference type="Pfam" id="PF17766">
    <property type="entry name" value="fn3_6"/>
    <property type="match status" value="1"/>
</dbReference>
<dbReference type="SUPFAM" id="SSF53850">
    <property type="entry name" value="Periplasmic binding protein-like II"/>
    <property type="match status" value="1"/>
</dbReference>
<keyword evidence="8" id="KW-1133">Transmembrane helix</keyword>
<dbReference type="PANTHER" id="PTHR10795">
    <property type="entry name" value="PROPROTEIN CONVERTASE SUBTILISIN/KEXIN"/>
    <property type="match status" value="1"/>
</dbReference>
<keyword evidence="13" id="KW-1185">Reference proteome</keyword>
<reference evidence="12 13" key="1">
    <citation type="journal article" date="2022" name="Nat. Plants">
        <title>Genomes of leafy and leafless Platanthera orchids illuminate the evolution of mycoheterotrophy.</title>
        <authorList>
            <person name="Li M.H."/>
            <person name="Liu K.W."/>
            <person name="Li Z."/>
            <person name="Lu H.C."/>
            <person name="Ye Q.L."/>
            <person name="Zhang D."/>
            <person name="Wang J.Y."/>
            <person name="Li Y.F."/>
            <person name="Zhong Z.M."/>
            <person name="Liu X."/>
            <person name="Yu X."/>
            <person name="Liu D.K."/>
            <person name="Tu X.D."/>
            <person name="Liu B."/>
            <person name="Hao Y."/>
            <person name="Liao X.Y."/>
            <person name="Jiang Y.T."/>
            <person name="Sun W.H."/>
            <person name="Chen J."/>
            <person name="Chen Y.Q."/>
            <person name="Ai Y."/>
            <person name="Zhai J.W."/>
            <person name="Wu S.S."/>
            <person name="Zhou Z."/>
            <person name="Hsiao Y.Y."/>
            <person name="Wu W.L."/>
            <person name="Chen Y.Y."/>
            <person name="Lin Y.F."/>
            <person name="Hsu J.L."/>
            <person name="Li C.Y."/>
            <person name="Wang Z.W."/>
            <person name="Zhao X."/>
            <person name="Zhong W.Y."/>
            <person name="Ma X.K."/>
            <person name="Ma L."/>
            <person name="Huang J."/>
            <person name="Chen G.Z."/>
            <person name="Huang M.Z."/>
            <person name="Huang L."/>
            <person name="Peng D.H."/>
            <person name="Luo Y.B."/>
            <person name="Zou S.Q."/>
            <person name="Chen S.P."/>
            <person name="Lan S."/>
            <person name="Tsai W.C."/>
            <person name="Van de Peer Y."/>
            <person name="Liu Z.J."/>
        </authorList>
    </citation>
    <scope>NUCLEOTIDE SEQUENCE [LARGE SCALE GENOMIC DNA]</scope>
    <source>
        <strain evidence="12">Lor288</strain>
    </source>
</reference>
<dbReference type="InterPro" id="IPR036852">
    <property type="entry name" value="Peptidase_S8/S53_dom_sf"/>
</dbReference>
<evidence type="ECO:0000256" key="5">
    <source>
        <dbReference type="ARBA" id="ARBA00022729"/>
    </source>
</evidence>
<dbReference type="Pfam" id="PF00082">
    <property type="entry name" value="Peptidase_S8"/>
    <property type="match status" value="1"/>
</dbReference>
<dbReference type="Gene3D" id="3.50.30.30">
    <property type="match status" value="1"/>
</dbReference>
<comment type="subcellular location">
    <subcellularLocation>
        <location evidence="1">Membrane</location>
    </subcellularLocation>
</comment>
<dbReference type="SUPFAM" id="SSF53822">
    <property type="entry name" value="Periplasmic binding protein-like I"/>
    <property type="match status" value="1"/>
</dbReference>
<evidence type="ECO:0000256" key="10">
    <source>
        <dbReference type="PROSITE-ProRule" id="PRU01240"/>
    </source>
</evidence>
<dbReference type="Gene3D" id="2.60.40.2310">
    <property type="match status" value="1"/>
</dbReference>
<organism evidence="12 13">
    <name type="scientific">Platanthera guangdongensis</name>
    <dbReference type="NCBI Taxonomy" id="2320717"/>
    <lineage>
        <taxon>Eukaryota</taxon>
        <taxon>Viridiplantae</taxon>
        <taxon>Streptophyta</taxon>
        <taxon>Embryophyta</taxon>
        <taxon>Tracheophyta</taxon>
        <taxon>Spermatophyta</taxon>
        <taxon>Magnoliopsida</taxon>
        <taxon>Liliopsida</taxon>
        <taxon>Asparagales</taxon>
        <taxon>Orchidaceae</taxon>
        <taxon>Orchidoideae</taxon>
        <taxon>Orchideae</taxon>
        <taxon>Orchidinae</taxon>
        <taxon>Platanthera</taxon>
    </lineage>
</organism>
<dbReference type="InterPro" id="IPR001828">
    <property type="entry name" value="ANF_lig-bd_rcpt"/>
</dbReference>
<accession>A0ABR2LQ04</accession>
<evidence type="ECO:0000313" key="12">
    <source>
        <dbReference type="EMBL" id="KAK8947521.1"/>
    </source>
</evidence>
<comment type="caution">
    <text evidence="12">The sequence shown here is derived from an EMBL/GenBank/DDBJ whole genome shotgun (WGS) entry which is preliminary data.</text>
</comment>
<sequence length="804" mass="87010">MSVFAQGDLLLKKIQSTVFEGVTGPLQLDSDGNFVHPAYDIINIVGTGSRGIGYWSNYSGLSTETPETLYIKPLNSSSADKKLYDVIWPGQTTTKPCGWVFPNNGQELRVGVPYREFDAAVGDVTIVTDRMKIVDFTQPFIESGLVVLTSAKEHDSSAWAFLLLFTWEMWAVTGGFFVFVGAVIWILEHRINDEFCGPPKKQLVTIFWSVHLLKNILLMSLRYGDQEYARALELGPSEGGVAAVVDERPYVELFLSTKCNFAIVAIRNGLHELQISLEHGQASGTASGIAPRAHLAIYKVCSSKRCRCEDLWAGFKAAIEDGIDVANVSLGVPSVPFHFDPIAIGGLQAVLKGIPVVCSAGNEGPQYESLSNEAPWLITVGSSTLDRVLKTIVRLGDGQEFIGEALFQPKDFSSEQYQLVVLSSYLDISAKKVEGKIVLCETLRKIRDITLGSVGSFVQAAGGVAVIIRNRDYEGATINVSREPIPSSHVTYKDGLKIAAYAADNSTPIPTASIQFCGTVIGPHDPPVPVVSYFSSRGPSKASPGILKPDIIAPGHNIIAAWPHITENSIITSQDSHDSFNIISGTSMATPHISGVVALLKSAHPKWSPAAIKSAIMTTADVVDNHGNPIMDEKMNPADLFAMGAGHVNPEKASDPGLIYDITGDDFIRYLCGLGYSDEEICIISGLEGVSCAQIGKITEVELNYPSILVVMNVVGVNVTVNRTVTNVGEADLFYTVEVESPKGIKVTVNPAELKFSEVWEEKTFSVTFEKTDGGIFVPGRWSEGSLKWVSAKHSVRSPIVVMH</sequence>
<dbReference type="InterPro" id="IPR003137">
    <property type="entry name" value="PA_domain"/>
</dbReference>
<dbReference type="SUPFAM" id="SSF52743">
    <property type="entry name" value="Subtilisin-like"/>
    <property type="match status" value="1"/>
</dbReference>
<dbReference type="Gene3D" id="3.40.50.200">
    <property type="entry name" value="Peptidase S8/S53 domain"/>
    <property type="match status" value="1"/>
</dbReference>
<dbReference type="InterPro" id="IPR045051">
    <property type="entry name" value="SBT"/>
</dbReference>
<evidence type="ECO:0000256" key="1">
    <source>
        <dbReference type="ARBA" id="ARBA00004370"/>
    </source>
</evidence>
<dbReference type="InterPro" id="IPR000209">
    <property type="entry name" value="Peptidase_S8/S53_dom"/>
</dbReference>
<keyword evidence="3" id="KW-0645">Protease</keyword>
<dbReference type="InterPro" id="IPR023828">
    <property type="entry name" value="Peptidase_S8_Ser-AS"/>
</dbReference>
<comment type="caution">
    <text evidence="10">Lacks conserved residue(s) required for the propagation of feature annotation.</text>
</comment>
<keyword evidence="9" id="KW-0472">Membrane</keyword>
<dbReference type="Gene3D" id="3.40.50.2300">
    <property type="match status" value="1"/>
</dbReference>
<dbReference type="Pfam" id="PF02225">
    <property type="entry name" value="PA"/>
    <property type="match status" value="1"/>
</dbReference>
<evidence type="ECO:0000256" key="9">
    <source>
        <dbReference type="ARBA" id="ARBA00023136"/>
    </source>
</evidence>
<proteinExistence type="inferred from homology"/>
<evidence type="ECO:0000256" key="4">
    <source>
        <dbReference type="ARBA" id="ARBA00022692"/>
    </source>
</evidence>
<keyword evidence="5" id="KW-0732">Signal</keyword>
<dbReference type="PROSITE" id="PS00138">
    <property type="entry name" value="SUBTILASE_SER"/>
    <property type="match status" value="1"/>
</dbReference>
<evidence type="ECO:0000256" key="8">
    <source>
        <dbReference type="ARBA" id="ARBA00022989"/>
    </source>
</evidence>
<evidence type="ECO:0000256" key="2">
    <source>
        <dbReference type="ARBA" id="ARBA00011073"/>
    </source>
</evidence>
<evidence type="ECO:0000259" key="11">
    <source>
        <dbReference type="SMART" id="SM00079"/>
    </source>
</evidence>
<dbReference type="Pfam" id="PF01094">
    <property type="entry name" value="ANF_receptor"/>
    <property type="match status" value="1"/>
</dbReference>
<evidence type="ECO:0000256" key="7">
    <source>
        <dbReference type="ARBA" id="ARBA00022825"/>
    </source>
</evidence>